<feature type="transmembrane region" description="Helical" evidence="6">
    <location>
        <begin position="20"/>
        <end position="42"/>
    </location>
</feature>
<keyword evidence="3 6" id="KW-0812">Transmembrane</keyword>
<comment type="subcellular location">
    <subcellularLocation>
        <location evidence="1">Membrane</location>
        <topology evidence="1">Multi-pass membrane protein</topology>
    </subcellularLocation>
</comment>
<evidence type="ECO:0000256" key="3">
    <source>
        <dbReference type="ARBA" id="ARBA00022692"/>
    </source>
</evidence>
<feature type="transmembrane region" description="Helical" evidence="6">
    <location>
        <begin position="87"/>
        <end position="108"/>
    </location>
</feature>
<evidence type="ECO:0000256" key="6">
    <source>
        <dbReference type="SAM" id="Phobius"/>
    </source>
</evidence>
<dbReference type="PANTHER" id="PTHR31815:SF3">
    <property type="entry name" value="TRANSMEMBRANE PROTEIN 200B"/>
    <property type="match status" value="1"/>
</dbReference>
<comment type="caution">
    <text evidence="8">The sequence shown here is derived from an EMBL/GenBank/DDBJ whole genome shotgun (WGS) entry which is preliminary data.</text>
</comment>
<feature type="domain" description="Band 4.1 C-terminal" evidence="7">
    <location>
        <begin position="411"/>
        <end position="430"/>
    </location>
</feature>
<proteinExistence type="inferred from homology"/>
<evidence type="ECO:0000256" key="2">
    <source>
        <dbReference type="ARBA" id="ARBA00005308"/>
    </source>
</evidence>
<dbReference type="EMBL" id="NHOQ01002042">
    <property type="protein sequence ID" value="PWA19878.1"/>
    <property type="molecule type" value="Genomic_DNA"/>
</dbReference>
<dbReference type="Proteomes" id="UP000250572">
    <property type="component" value="Unassembled WGS sequence"/>
</dbReference>
<name>A0A315VAN4_GAMAF</name>
<organism evidence="8 9">
    <name type="scientific">Gambusia affinis</name>
    <name type="common">Western mosquitofish</name>
    <name type="synonym">Heterandria affinis</name>
    <dbReference type="NCBI Taxonomy" id="33528"/>
    <lineage>
        <taxon>Eukaryota</taxon>
        <taxon>Metazoa</taxon>
        <taxon>Chordata</taxon>
        <taxon>Craniata</taxon>
        <taxon>Vertebrata</taxon>
        <taxon>Euteleostomi</taxon>
        <taxon>Actinopterygii</taxon>
        <taxon>Neopterygii</taxon>
        <taxon>Teleostei</taxon>
        <taxon>Neoteleostei</taxon>
        <taxon>Acanthomorphata</taxon>
        <taxon>Ovalentaria</taxon>
        <taxon>Atherinomorphae</taxon>
        <taxon>Cyprinodontiformes</taxon>
        <taxon>Poeciliidae</taxon>
        <taxon>Poeciliinae</taxon>
        <taxon>Gambusia</taxon>
    </lineage>
</organism>
<evidence type="ECO:0000256" key="1">
    <source>
        <dbReference type="ARBA" id="ARBA00004141"/>
    </source>
</evidence>
<dbReference type="GO" id="GO:0003779">
    <property type="term" value="F:actin binding"/>
    <property type="evidence" value="ECO:0007669"/>
    <property type="project" value="InterPro"/>
</dbReference>
<dbReference type="Pfam" id="PF05902">
    <property type="entry name" value="4_1_CTD"/>
    <property type="match status" value="1"/>
</dbReference>
<accession>A0A315VAN4</accession>
<evidence type="ECO:0000313" key="8">
    <source>
        <dbReference type="EMBL" id="PWA19878.1"/>
    </source>
</evidence>
<keyword evidence="4 6" id="KW-1133">Transmembrane helix</keyword>
<dbReference type="InterPro" id="IPR018787">
    <property type="entry name" value="DUF2371_TMEM200"/>
</dbReference>
<evidence type="ECO:0000256" key="4">
    <source>
        <dbReference type="ARBA" id="ARBA00022989"/>
    </source>
</evidence>
<dbReference type="GO" id="GO:0016020">
    <property type="term" value="C:membrane"/>
    <property type="evidence" value="ECO:0007669"/>
    <property type="project" value="UniProtKB-SubCell"/>
</dbReference>
<comment type="similarity">
    <text evidence="2">Belongs to the TMEM200 family.</text>
</comment>
<dbReference type="GO" id="GO:0005198">
    <property type="term" value="F:structural molecule activity"/>
    <property type="evidence" value="ECO:0007669"/>
    <property type="project" value="InterPro"/>
</dbReference>
<dbReference type="STRING" id="33528.ENSGAFP00000007257"/>
<dbReference type="PANTHER" id="PTHR31815">
    <property type="entry name" value="AGAP005329-PA"/>
    <property type="match status" value="1"/>
</dbReference>
<dbReference type="InterPro" id="IPR008379">
    <property type="entry name" value="Band_4.1_C"/>
</dbReference>
<evidence type="ECO:0000313" key="9">
    <source>
        <dbReference type="Proteomes" id="UP000250572"/>
    </source>
</evidence>
<evidence type="ECO:0000256" key="5">
    <source>
        <dbReference type="ARBA" id="ARBA00023136"/>
    </source>
</evidence>
<dbReference type="Pfam" id="PF10177">
    <property type="entry name" value="DUF2371"/>
    <property type="match status" value="1"/>
</dbReference>
<dbReference type="GO" id="GO:0005856">
    <property type="term" value="C:cytoskeleton"/>
    <property type="evidence" value="ECO:0007669"/>
    <property type="project" value="InterPro"/>
</dbReference>
<keyword evidence="9" id="KW-1185">Reference proteome</keyword>
<dbReference type="AlphaFoldDB" id="A0A315VAN4"/>
<gene>
    <name evidence="8" type="ORF">CCH79_00019500</name>
</gene>
<sequence>MKKDRMIQGKLRIRSMPGAFLVLGVIVVAVGTALAVAGYWPYRFSRSSIIEDTEPESISDPQPSSWSLGTKGLFSPVSLLHGDRMKLLGPVIMGVGLFILICANTVLYENRDRETQMLLAQMRNVICSVSAAVPSAGLRDLAVANSMTKHYQWVSSLPAAHLNIMCLQQLACSEPLLQTTYIRDSHPEEGNVEGIYQQTDLQTEALTHHKESEPVPSPPSTLCKSRDHCQVDGNSQTGEELWSKHCFSLQTAPLLKLNFCLVSASSMSNLKLEEVDFPAAQHRRCQSMSYRTKPYKTQIGLHFEKEHFPRMKNIQTNQLQINKKEISSQGCVRIPVETTDAEEDQTGGSWPRLELGNGRRYLKLENKEDSVDKLLNQLEHQCSYWDKVKLHNSPDQTYFTEESLSVVVKLALAQAIKEAKEQHPDMSVTKRSEPGTAVESQVLFALAFGRPTVMVHSSTKEDTQKIISCALLSLKNLHRGGQSWSLRAGVLQLLGVSLVQHT</sequence>
<keyword evidence="5 6" id="KW-0472">Membrane</keyword>
<reference evidence="8 9" key="1">
    <citation type="journal article" date="2018" name="G3 (Bethesda)">
        <title>A High-Quality Reference Genome for the Invasive Mosquitofish Gambusia affinis Using a Chicago Library.</title>
        <authorList>
            <person name="Hoffberg S.L."/>
            <person name="Troendle N.J."/>
            <person name="Glenn T.C."/>
            <person name="Mahmud O."/>
            <person name="Louha S."/>
            <person name="Chalopin D."/>
            <person name="Bennetzen J.L."/>
            <person name="Mauricio R."/>
        </authorList>
    </citation>
    <scope>NUCLEOTIDE SEQUENCE [LARGE SCALE GENOMIC DNA]</scope>
    <source>
        <strain evidence="8">NE01/NJP1002.9</strain>
        <tissue evidence="8">Muscle</tissue>
    </source>
</reference>
<evidence type="ECO:0000259" key="7">
    <source>
        <dbReference type="Pfam" id="PF05902"/>
    </source>
</evidence>
<protein>
    <recommendedName>
        <fullName evidence="7">Band 4.1 C-terminal domain-containing protein</fullName>
    </recommendedName>
</protein>